<sequence>MTLGPVLFFVETVLSEFQRLSQEGPSDADPIHKKFSNSIIATITSLPDLDLGLERVQGVLSGAAISPPSEPSFLANVWRQLLDNLPALLNENFVNGMEFCV</sequence>
<evidence type="ECO:0000313" key="2">
    <source>
        <dbReference type="Proteomes" id="UP000266188"/>
    </source>
</evidence>
<dbReference type="EMBL" id="MVGC01000014">
    <property type="protein sequence ID" value="RJE26807.1"/>
    <property type="molecule type" value="Genomic_DNA"/>
</dbReference>
<gene>
    <name evidence="1" type="ORF">PHISCL_00832</name>
</gene>
<dbReference type="AlphaFoldDB" id="A0A3A2ZZK2"/>
<evidence type="ECO:0000313" key="1">
    <source>
        <dbReference type="EMBL" id="RJE26807.1"/>
    </source>
</evidence>
<reference evidence="2" key="1">
    <citation type="submission" date="2017-02" db="EMBL/GenBank/DDBJ databases">
        <authorList>
            <person name="Tafer H."/>
            <person name="Lopandic K."/>
        </authorList>
    </citation>
    <scope>NUCLEOTIDE SEQUENCE [LARGE SCALE GENOMIC DNA]</scope>
    <source>
        <strain evidence="2">CBS 366.77</strain>
    </source>
</reference>
<keyword evidence="2" id="KW-1185">Reference proteome</keyword>
<protein>
    <submittedName>
        <fullName evidence="1">Uncharacterized protein</fullName>
    </submittedName>
</protein>
<organism evidence="1 2">
    <name type="scientific">Aspergillus sclerotialis</name>
    <dbReference type="NCBI Taxonomy" id="2070753"/>
    <lineage>
        <taxon>Eukaryota</taxon>
        <taxon>Fungi</taxon>
        <taxon>Dikarya</taxon>
        <taxon>Ascomycota</taxon>
        <taxon>Pezizomycotina</taxon>
        <taxon>Eurotiomycetes</taxon>
        <taxon>Eurotiomycetidae</taxon>
        <taxon>Eurotiales</taxon>
        <taxon>Aspergillaceae</taxon>
        <taxon>Aspergillus</taxon>
        <taxon>Aspergillus subgen. Polypaecilum</taxon>
    </lineage>
</organism>
<name>A0A3A2ZZK2_9EURO</name>
<comment type="caution">
    <text evidence="1">The sequence shown here is derived from an EMBL/GenBank/DDBJ whole genome shotgun (WGS) entry which is preliminary data.</text>
</comment>
<dbReference type="OrthoDB" id="3350591at2759"/>
<dbReference type="Proteomes" id="UP000266188">
    <property type="component" value="Unassembled WGS sequence"/>
</dbReference>
<proteinExistence type="predicted"/>
<accession>A0A3A2ZZK2</accession>